<comment type="caution">
    <text evidence="5">The sequence shown here is derived from an EMBL/GenBank/DDBJ whole genome shotgun (WGS) entry which is preliminary data.</text>
</comment>
<dbReference type="Proteomes" id="UP001174691">
    <property type="component" value="Unassembled WGS sequence"/>
</dbReference>
<proteinExistence type="inferred from homology"/>
<comment type="similarity">
    <text evidence="1">Belongs to the methyltransferase superfamily.</text>
</comment>
<dbReference type="GO" id="GO:0032259">
    <property type="term" value="P:methylation"/>
    <property type="evidence" value="ECO:0007669"/>
    <property type="project" value="UniProtKB-KW"/>
</dbReference>
<evidence type="ECO:0000259" key="4">
    <source>
        <dbReference type="Pfam" id="PF08241"/>
    </source>
</evidence>
<feature type="domain" description="Methyltransferase type 11" evidence="4">
    <location>
        <begin position="59"/>
        <end position="167"/>
    </location>
</feature>
<accession>A0AA38W3M6</accession>
<organism evidence="5 6">
    <name type="scientific">Coniochaeta hoffmannii</name>
    <dbReference type="NCBI Taxonomy" id="91930"/>
    <lineage>
        <taxon>Eukaryota</taxon>
        <taxon>Fungi</taxon>
        <taxon>Dikarya</taxon>
        <taxon>Ascomycota</taxon>
        <taxon>Pezizomycotina</taxon>
        <taxon>Sordariomycetes</taxon>
        <taxon>Sordariomycetidae</taxon>
        <taxon>Coniochaetales</taxon>
        <taxon>Coniochaetaceae</taxon>
        <taxon>Coniochaeta</taxon>
    </lineage>
</organism>
<dbReference type="Pfam" id="PF08241">
    <property type="entry name" value="Methyltransf_11"/>
    <property type="match status" value="1"/>
</dbReference>
<dbReference type="SUPFAM" id="SSF53335">
    <property type="entry name" value="S-adenosyl-L-methionine-dependent methyltransferases"/>
    <property type="match status" value="1"/>
</dbReference>
<dbReference type="PANTHER" id="PTHR12176:SF80">
    <property type="entry name" value="EEF1A LYSINE METHYLTRANSFERASE 4"/>
    <property type="match status" value="1"/>
</dbReference>
<evidence type="ECO:0000313" key="6">
    <source>
        <dbReference type="Proteomes" id="UP001174691"/>
    </source>
</evidence>
<dbReference type="Gene3D" id="3.40.50.150">
    <property type="entry name" value="Vaccinia Virus protein VP39"/>
    <property type="match status" value="1"/>
</dbReference>
<evidence type="ECO:0000256" key="3">
    <source>
        <dbReference type="ARBA" id="ARBA00022679"/>
    </source>
</evidence>
<evidence type="ECO:0000313" key="5">
    <source>
        <dbReference type="EMBL" id="KAJ9164750.1"/>
    </source>
</evidence>
<sequence>MGDHDECLSHAWYWDDHYLPDWESPTHEWYRGFDDLEAFLEKFIFNTPGHRPNDNPLVLHLGSGDSVIPVELDTRGYNRQLCVDFSSRVVETMSDRHKSRPGIEWRKMDVRNMDGIADRSVDIAFDKGTMDAMVHGSPWSPPDDVRENTGKYLREIHRVLKDDGIFLHVSFRQPHFMRLLLDRDGLFKLDVEVLSSKDSFDYYGWVIRKAKPHEEEADDA</sequence>
<dbReference type="InterPro" id="IPR051419">
    <property type="entry name" value="Lys/N-term_MeTrsfase_sf"/>
</dbReference>
<dbReference type="AlphaFoldDB" id="A0AA38W3M6"/>
<evidence type="ECO:0000256" key="1">
    <source>
        <dbReference type="ARBA" id="ARBA00008361"/>
    </source>
</evidence>
<reference evidence="5" key="1">
    <citation type="submission" date="2022-07" db="EMBL/GenBank/DDBJ databases">
        <title>Fungi with potential for degradation of polypropylene.</title>
        <authorList>
            <person name="Gostincar C."/>
        </authorList>
    </citation>
    <scope>NUCLEOTIDE SEQUENCE</scope>
    <source>
        <strain evidence="5">EXF-13287</strain>
    </source>
</reference>
<dbReference type="InterPro" id="IPR013216">
    <property type="entry name" value="Methyltransf_11"/>
</dbReference>
<dbReference type="PANTHER" id="PTHR12176">
    <property type="entry name" value="SAM-DEPENDENT METHYLTRANSFERASE SUPERFAMILY PROTEIN"/>
    <property type="match status" value="1"/>
</dbReference>
<dbReference type="EMBL" id="JANBVN010000009">
    <property type="protein sequence ID" value="KAJ9164750.1"/>
    <property type="molecule type" value="Genomic_DNA"/>
</dbReference>
<name>A0AA38W3M6_9PEZI</name>
<dbReference type="InterPro" id="IPR029063">
    <property type="entry name" value="SAM-dependent_MTases_sf"/>
</dbReference>
<keyword evidence="3" id="KW-0808">Transferase</keyword>
<evidence type="ECO:0000256" key="2">
    <source>
        <dbReference type="ARBA" id="ARBA00022603"/>
    </source>
</evidence>
<dbReference type="GO" id="GO:0008757">
    <property type="term" value="F:S-adenosylmethionine-dependent methyltransferase activity"/>
    <property type="evidence" value="ECO:0007669"/>
    <property type="project" value="InterPro"/>
</dbReference>
<protein>
    <submittedName>
        <fullName evidence="5">Methyltransferase type 11</fullName>
    </submittedName>
</protein>
<gene>
    <name evidence="5" type="ORF">NKR19_g1014</name>
</gene>
<keyword evidence="2 5" id="KW-0489">Methyltransferase</keyword>
<keyword evidence="6" id="KW-1185">Reference proteome</keyword>
<dbReference type="CDD" id="cd02440">
    <property type="entry name" value="AdoMet_MTases"/>
    <property type="match status" value="1"/>
</dbReference>